<dbReference type="GO" id="GO:0030246">
    <property type="term" value="F:carbohydrate binding"/>
    <property type="evidence" value="ECO:0007669"/>
    <property type="project" value="InterPro"/>
</dbReference>
<dbReference type="InterPro" id="IPR008965">
    <property type="entry name" value="CBM2/CBM3_carb-bd_dom_sf"/>
</dbReference>
<comment type="caution">
    <text evidence="2">The sequence shown here is derived from an EMBL/GenBank/DDBJ whole genome shotgun (WGS) entry which is preliminary data.</text>
</comment>
<reference evidence="2" key="1">
    <citation type="journal article" date="2020" name="mSystems">
        <title>Genome- and Community-Level Interaction Insights into Carbon Utilization and Element Cycling Functions of Hydrothermarchaeota in Hydrothermal Sediment.</title>
        <authorList>
            <person name="Zhou Z."/>
            <person name="Liu Y."/>
            <person name="Xu W."/>
            <person name="Pan J."/>
            <person name="Luo Z.H."/>
            <person name="Li M."/>
        </authorList>
    </citation>
    <scope>NUCLEOTIDE SEQUENCE [LARGE SCALE GENOMIC DNA]</scope>
    <source>
        <strain evidence="2">SpSt-87</strain>
    </source>
</reference>
<dbReference type="AlphaFoldDB" id="A0A7C3M8M4"/>
<feature type="compositionally biased region" description="Basic and acidic residues" evidence="1">
    <location>
        <begin position="501"/>
        <end position="510"/>
    </location>
</feature>
<evidence type="ECO:0000313" key="2">
    <source>
        <dbReference type="EMBL" id="HFW31712.1"/>
    </source>
</evidence>
<gene>
    <name evidence="2" type="ORF">ENW66_01975</name>
</gene>
<name>A0A7C3M8M4_ARCFL</name>
<proteinExistence type="predicted"/>
<evidence type="ECO:0000256" key="1">
    <source>
        <dbReference type="SAM" id="MobiDB-lite"/>
    </source>
</evidence>
<accession>A0A7C3M8M4</accession>
<dbReference type="EMBL" id="DTLB01000008">
    <property type="protein sequence ID" value="HFW31712.1"/>
    <property type="molecule type" value="Genomic_DNA"/>
</dbReference>
<sequence>MKWLTCAVALILVIFPVCAAEVHIFIDRESVNLGDKVRFQVYLDVNRSVDIVVAGEKDGEMLCHIDEGEDIRSKCGTEWVFTIPEDWEEGTYHLKVLINDIKPEEHFEKFRVIRPKIAKFELKELVYQSRTELEVLVESASPAKLKLRLYGNNAELYWEKTADFEEKDSIYSAKFDLNLREMYERTKDLTGTIKPGKYVLDLKLEYGGKVWDSKRIAVSIVEPVIELTVPEKIEAGKPLVVSISSNRIGEAEYDGILVVLAGKNFLMYKKAYLDENGKAKVQFETAGLQEGKYSIYVRDTSKTSALSFSDLAKNYYDLPPDSSLSRIIQANDDVLQKRDVWIVREEKKSVKIYFQPSKVEIFNGTSATFRILIEESLKLSSYEFILLVSGNSVKIESVVIPDDFKLLEKSLYPDYLRVSAYSTGGENTNLLAEIKVSALQPGESWLKIKNAGIYDESGNYVGVTASDAHVVVEESREENNSINVKISVSETITPVTPLTPGDEKLVEKTPETSTNPGQPVSMNFGEIDYTKVFMFTAGFLATYTAGKVLSKRLPKGGKR</sequence>
<dbReference type="SUPFAM" id="SSF49384">
    <property type="entry name" value="Carbohydrate-binding domain"/>
    <property type="match status" value="1"/>
</dbReference>
<organism evidence="2">
    <name type="scientific">Archaeoglobus fulgidus</name>
    <dbReference type="NCBI Taxonomy" id="2234"/>
    <lineage>
        <taxon>Archaea</taxon>
        <taxon>Methanobacteriati</taxon>
        <taxon>Methanobacteriota</taxon>
        <taxon>Archaeoglobi</taxon>
        <taxon>Archaeoglobales</taxon>
        <taxon>Archaeoglobaceae</taxon>
        <taxon>Archaeoglobus</taxon>
    </lineage>
</organism>
<protein>
    <submittedName>
        <fullName evidence="2">Uncharacterized protein</fullName>
    </submittedName>
</protein>
<feature type="region of interest" description="Disordered" evidence="1">
    <location>
        <begin position="499"/>
        <end position="519"/>
    </location>
</feature>